<dbReference type="AlphaFoldDB" id="X1HZU6"/>
<reference evidence="1" key="1">
    <citation type="journal article" date="2014" name="Front. Microbiol.">
        <title>High frequency of phylogenetically diverse reductive dehalogenase-homologous genes in deep subseafloor sedimentary metagenomes.</title>
        <authorList>
            <person name="Kawai M."/>
            <person name="Futagami T."/>
            <person name="Toyoda A."/>
            <person name="Takaki Y."/>
            <person name="Nishi S."/>
            <person name="Hori S."/>
            <person name="Arai W."/>
            <person name="Tsubouchi T."/>
            <person name="Morono Y."/>
            <person name="Uchiyama I."/>
            <person name="Ito T."/>
            <person name="Fujiyama A."/>
            <person name="Inagaki F."/>
            <person name="Takami H."/>
        </authorList>
    </citation>
    <scope>NUCLEOTIDE SEQUENCE</scope>
    <source>
        <strain evidence="1">Expedition CK06-06</strain>
    </source>
</reference>
<feature type="non-terminal residue" evidence="1">
    <location>
        <position position="1"/>
    </location>
</feature>
<accession>X1HZU6</accession>
<gene>
    <name evidence="1" type="ORF">S03H2_27218</name>
</gene>
<proteinExistence type="predicted"/>
<evidence type="ECO:0000313" key="1">
    <source>
        <dbReference type="EMBL" id="GAH59369.1"/>
    </source>
</evidence>
<dbReference type="EMBL" id="BARU01016202">
    <property type="protein sequence ID" value="GAH59369.1"/>
    <property type="molecule type" value="Genomic_DNA"/>
</dbReference>
<feature type="non-terminal residue" evidence="1">
    <location>
        <position position="40"/>
    </location>
</feature>
<protein>
    <submittedName>
        <fullName evidence="1">Uncharacterized protein</fullName>
    </submittedName>
</protein>
<name>X1HZU6_9ZZZZ</name>
<sequence>IFKPQWIRYYNVAPDTKNILGIDPAIGESKKNCDCAFIDA</sequence>
<organism evidence="1">
    <name type="scientific">marine sediment metagenome</name>
    <dbReference type="NCBI Taxonomy" id="412755"/>
    <lineage>
        <taxon>unclassified sequences</taxon>
        <taxon>metagenomes</taxon>
        <taxon>ecological metagenomes</taxon>
    </lineage>
</organism>
<comment type="caution">
    <text evidence="1">The sequence shown here is derived from an EMBL/GenBank/DDBJ whole genome shotgun (WGS) entry which is preliminary data.</text>
</comment>